<keyword evidence="6 12" id="KW-0347">Helicase</keyword>
<keyword evidence="1 12" id="KW-0639">Primosome</keyword>
<evidence type="ECO:0000259" key="14">
    <source>
        <dbReference type="PROSITE" id="PS51194"/>
    </source>
</evidence>
<dbReference type="CDD" id="cd17929">
    <property type="entry name" value="DEXHc_priA"/>
    <property type="match status" value="1"/>
</dbReference>
<dbReference type="AlphaFoldDB" id="A0A520N6R0"/>
<evidence type="ECO:0000256" key="2">
    <source>
        <dbReference type="ARBA" id="ARBA00022705"/>
    </source>
</evidence>
<gene>
    <name evidence="12 15" type="primary">priA</name>
    <name evidence="15" type="ORF">EVA97_00870</name>
</gene>
<dbReference type="GO" id="GO:0006269">
    <property type="term" value="P:DNA replication, synthesis of primer"/>
    <property type="evidence" value="ECO:0007669"/>
    <property type="project" value="UniProtKB-KW"/>
</dbReference>
<dbReference type="GO" id="GO:0005524">
    <property type="term" value="F:ATP binding"/>
    <property type="evidence" value="ECO:0007669"/>
    <property type="project" value="UniProtKB-UniRule"/>
</dbReference>
<name>A0A520N6R0_9GAMM</name>
<evidence type="ECO:0000256" key="7">
    <source>
        <dbReference type="ARBA" id="ARBA00022833"/>
    </source>
</evidence>
<evidence type="ECO:0000256" key="8">
    <source>
        <dbReference type="ARBA" id="ARBA00022840"/>
    </source>
</evidence>
<feature type="binding site" evidence="12">
    <location>
        <position position="372"/>
    </location>
    <ligand>
        <name>Zn(2+)</name>
        <dbReference type="ChEBI" id="CHEBI:29105"/>
        <label>1</label>
    </ligand>
</feature>
<keyword evidence="9 12" id="KW-0238">DNA-binding</keyword>
<dbReference type="InterPro" id="IPR042115">
    <property type="entry name" value="PriA_3primeBD_sf"/>
</dbReference>
<dbReference type="Gene3D" id="3.40.50.300">
    <property type="entry name" value="P-loop containing nucleotide triphosphate hydrolases"/>
    <property type="match status" value="2"/>
</dbReference>
<dbReference type="InterPro" id="IPR005259">
    <property type="entry name" value="PriA"/>
</dbReference>
<dbReference type="InterPro" id="IPR040498">
    <property type="entry name" value="PriA_CRR"/>
</dbReference>
<evidence type="ECO:0000256" key="4">
    <source>
        <dbReference type="ARBA" id="ARBA00022741"/>
    </source>
</evidence>
<dbReference type="FunFam" id="3.40.50.300:FF:000489">
    <property type="entry name" value="Primosome assembly protein PriA"/>
    <property type="match status" value="1"/>
</dbReference>
<evidence type="ECO:0000259" key="13">
    <source>
        <dbReference type="PROSITE" id="PS51192"/>
    </source>
</evidence>
<evidence type="ECO:0000313" key="15">
    <source>
        <dbReference type="EMBL" id="RZO29135.1"/>
    </source>
</evidence>
<dbReference type="PANTHER" id="PTHR30580:SF0">
    <property type="entry name" value="PRIMOSOMAL PROTEIN N"/>
    <property type="match status" value="1"/>
</dbReference>
<comment type="caution">
    <text evidence="15">The sequence shown here is derived from an EMBL/GenBank/DDBJ whole genome shotgun (WGS) entry which is preliminary data.</text>
</comment>
<dbReference type="SUPFAM" id="SSF52540">
    <property type="entry name" value="P-loop containing nucleoside triphosphate hydrolases"/>
    <property type="match status" value="2"/>
</dbReference>
<dbReference type="EMBL" id="SHBJ01000003">
    <property type="protein sequence ID" value="RZO29135.1"/>
    <property type="molecule type" value="Genomic_DNA"/>
</dbReference>
<protein>
    <recommendedName>
        <fullName evidence="12">Replication restart protein PriA</fullName>
    </recommendedName>
    <alternativeName>
        <fullName evidence="12">ATP-dependent DNA helicase PriA</fullName>
        <ecNumber evidence="12">5.6.2.4</ecNumber>
    </alternativeName>
    <alternativeName>
        <fullName evidence="12">DNA 3'-5' helicase PriA</fullName>
    </alternativeName>
</protein>
<dbReference type="GO" id="GO:0043138">
    <property type="term" value="F:3'-5' DNA helicase activity"/>
    <property type="evidence" value="ECO:0007669"/>
    <property type="project" value="UniProtKB-EC"/>
</dbReference>
<sequence>MNIFYYDIAISLPVRQCFTYKSVIKIKKGSRVIVPFGKKTLVGIVVRKISQPSSFNKAGVIKEIISASEKFTCFDKSIFNTILWASEYYHHPIGEVFFSFMPTILRNQTNKIIEPTKEISNYVLNIPDKNFKLTGEQDANLNKLKKIKNFNPSLIYGVTGSGKTEIYLRLAENIIKKGKSILILVPEINLIPQLEARFKKRFAGDIGVYHSRMTPNKRFKVWLRSKFGEIQIVIGTRSSVLMPLKDLGAIIVDEEHDQSYKQSEGFRFSGRDLAIKRAQLEDIPIFLGSATPSLQTLKLVREKKYKKFDLLRRVDGKKPPKLIPLDITNSPLVGGIALQTMSIIGEAIKKGEQVLIFINRRGFAPLYECNACGWVASCSACESNLVFHKSKNRLICHKCESAFAINEKCPDCGSHDIHTYGNGTERVEEVLKNAFTKVPIIRVDYDSTRLKGSIEVIYEKIQSSNEAILVGTQMLSKGHDFPKVTLCVILNADNGLISPEINALEKVSQQLIQVSGRAGRNNNLAKVIIQTRYPDDINLKQIKTGDYRLISDQCLKVNKELSMPPYSSICIVRAISPKIKGSLDFLNRTSLTLSNKRGISVVGPLPSIPFKIKGNTRNHLVIKSPTKTYLNRVLKFLTEEFDRWPETKKVKWSYDIDPYDMN</sequence>
<organism evidence="15 16">
    <name type="scientific">SAR86 cluster bacterium</name>
    <dbReference type="NCBI Taxonomy" id="2030880"/>
    <lineage>
        <taxon>Bacteria</taxon>
        <taxon>Pseudomonadati</taxon>
        <taxon>Pseudomonadota</taxon>
        <taxon>Gammaproteobacteria</taxon>
        <taxon>SAR86 cluster</taxon>
    </lineage>
</organism>
<dbReference type="GO" id="GO:0006302">
    <property type="term" value="P:double-strand break repair"/>
    <property type="evidence" value="ECO:0007669"/>
    <property type="project" value="InterPro"/>
</dbReference>
<dbReference type="HAMAP" id="MF_00983">
    <property type="entry name" value="PriA"/>
    <property type="match status" value="1"/>
</dbReference>
<keyword evidence="10 12" id="KW-0413">Isomerase</keyword>
<reference evidence="15 16" key="1">
    <citation type="submission" date="2019-02" db="EMBL/GenBank/DDBJ databases">
        <title>Prokaryotic population dynamics and viral predation in marine succession experiment using metagenomics: the confinement effect.</title>
        <authorList>
            <person name="Haro-Moreno J.M."/>
            <person name="Rodriguez-Valera F."/>
            <person name="Lopez-Perez M."/>
        </authorList>
    </citation>
    <scope>NUCLEOTIDE SEQUENCE [LARGE SCALE GENOMIC DNA]</scope>
    <source>
        <strain evidence="15">MED-G164</strain>
    </source>
</reference>
<dbReference type="GO" id="GO:1990077">
    <property type="term" value="C:primosome complex"/>
    <property type="evidence" value="ECO:0007669"/>
    <property type="project" value="UniProtKB-UniRule"/>
</dbReference>
<keyword evidence="2 12" id="KW-0235">DNA replication</keyword>
<dbReference type="GO" id="GO:0003677">
    <property type="term" value="F:DNA binding"/>
    <property type="evidence" value="ECO:0007669"/>
    <property type="project" value="UniProtKB-UniRule"/>
</dbReference>
<feature type="binding site" evidence="12">
    <location>
        <position position="378"/>
    </location>
    <ligand>
        <name>Zn(2+)</name>
        <dbReference type="ChEBI" id="CHEBI:29105"/>
        <label>2</label>
    </ligand>
</feature>
<comment type="subunit">
    <text evidence="12">Component of the replication restart primosome.</text>
</comment>
<dbReference type="Pfam" id="PF17764">
    <property type="entry name" value="PriA_3primeBD"/>
    <property type="match status" value="1"/>
</dbReference>
<keyword evidence="8 12" id="KW-0067">ATP-binding</keyword>
<dbReference type="InterPro" id="IPR001650">
    <property type="entry name" value="Helicase_C-like"/>
</dbReference>
<dbReference type="EC" id="5.6.2.4" evidence="12"/>
<evidence type="ECO:0000256" key="1">
    <source>
        <dbReference type="ARBA" id="ARBA00022515"/>
    </source>
</evidence>
<dbReference type="PROSITE" id="PS51192">
    <property type="entry name" value="HELICASE_ATP_BIND_1"/>
    <property type="match status" value="1"/>
</dbReference>
<dbReference type="InterPro" id="IPR041236">
    <property type="entry name" value="PriA_C"/>
</dbReference>
<evidence type="ECO:0000256" key="10">
    <source>
        <dbReference type="ARBA" id="ARBA00023235"/>
    </source>
</evidence>
<evidence type="ECO:0000256" key="9">
    <source>
        <dbReference type="ARBA" id="ARBA00023125"/>
    </source>
</evidence>
<evidence type="ECO:0000256" key="3">
    <source>
        <dbReference type="ARBA" id="ARBA00022723"/>
    </source>
</evidence>
<keyword evidence="4 12" id="KW-0547">Nucleotide-binding</keyword>
<keyword evidence="7 12" id="KW-0862">Zinc</keyword>
<dbReference type="GO" id="GO:0006310">
    <property type="term" value="P:DNA recombination"/>
    <property type="evidence" value="ECO:0007669"/>
    <property type="project" value="InterPro"/>
</dbReference>
<evidence type="ECO:0000313" key="16">
    <source>
        <dbReference type="Proteomes" id="UP000315283"/>
    </source>
</evidence>
<comment type="function">
    <text evidence="12">Initiates the restart of stalled replication forks, which reloads the replicative helicase on sites other than the origin of replication. Recognizes and binds to abandoned replication forks and remodels them to uncover a helicase loading site. Promotes assembly of the primosome at these replication forks.</text>
</comment>
<feature type="binding site" evidence="12">
    <location>
        <position position="381"/>
    </location>
    <ligand>
        <name>Zn(2+)</name>
        <dbReference type="ChEBI" id="CHEBI:29105"/>
        <label>2</label>
    </ligand>
</feature>
<feature type="binding site" evidence="12">
    <location>
        <position position="399"/>
    </location>
    <ligand>
        <name>Zn(2+)</name>
        <dbReference type="ChEBI" id="CHEBI:29105"/>
        <label>2</label>
    </ligand>
</feature>
<evidence type="ECO:0000256" key="12">
    <source>
        <dbReference type="HAMAP-Rule" id="MF_00983"/>
    </source>
</evidence>
<comment type="cofactor">
    <cofactor evidence="12">
        <name>Zn(2+)</name>
        <dbReference type="ChEBI" id="CHEBI:29105"/>
    </cofactor>
    <text evidence="12">Binds 2 zinc ions per subunit.</text>
</comment>
<dbReference type="InterPro" id="IPR041222">
    <property type="entry name" value="PriA_3primeBD"/>
</dbReference>
<feature type="binding site" evidence="12">
    <location>
        <position position="409"/>
    </location>
    <ligand>
        <name>Zn(2+)</name>
        <dbReference type="ChEBI" id="CHEBI:29105"/>
        <label>1</label>
    </ligand>
</feature>
<feature type="binding site" evidence="12">
    <location>
        <position position="396"/>
    </location>
    <ligand>
        <name>Zn(2+)</name>
        <dbReference type="ChEBI" id="CHEBI:29105"/>
        <label>2</label>
    </ligand>
</feature>
<dbReference type="NCBIfam" id="TIGR00595">
    <property type="entry name" value="priA"/>
    <property type="match status" value="1"/>
</dbReference>
<evidence type="ECO:0000256" key="5">
    <source>
        <dbReference type="ARBA" id="ARBA00022801"/>
    </source>
</evidence>
<dbReference type="PROSITE" id="PS51194">
    <property type="entry name" value="HELICASE_CTER"/>
    <property type="match status" value="1"/>
</dbReference>
<dbReference type="Gene3D" id="3.40.1440.60">
    <property type="entry name" value="PriA, 3(prime) DNA-binding domain"/>
    <property type="match status" value="1"/>
</dbReference>
<keyword evidence="3 12" id="KW-0479">Metal-binding</keyword>
<keyword evidence="5 12" id="KW-0378">Hydrolase</keyword>
<dbReference type="Proteomes" id="UP000315283">
    <property type="component" value="Unassembled WGS sequence"/>
</dbReference>
<comment type="similarity">
    <text evidence="12">Belongs to the helicase family. PriA subfamily.</text>
</comment>
<feature type="binding site" evidence="12">
    <location>
        <position position="412"/>
    </location>
    <ligand>
        <name>Zn(2+)</name>
        <dbReference type="ChEBI" id="CHEBI:29105"/>
        <label>1</label>
    </ligand>
</feature>
<dbReference type="GO" id="GO:0016887">
    <property type="term" value="F:ATP hydrolysis activity"/>
    <property type="evidence" value="ECO:0007669"/>
    <property type="project" value="RHEA"/>
</dbReference>
<dbReference type="InterPro" id="IPR011545">
    <property type="entry name" value="DEAD/DEAH_box_helicase_dom"/>
</dbReference>
<comment type="catalytic activity">
    <reaction evidence="11 12">
        <text>ATP + H2O = ADP + phosphate + H(+)</text>
        <dbReference type="Rhea" id="RHEA:13065"/>
        <dbReference type="ChEBI" id="CHEBI:15377"/>
        <dbReference type="ChEBI" id="CHEBI:15378"/>
        <dbReference type="ChEBI" id="CHEBI:30616"/>
        <dbReference type="ChEBI" id="CHEBI:43474"/>
        <dbReference type="ChEBI" id="CHEBI:456216"/>
        <dbReference type="EC" id="5.6.2.4"/>
    </reaction>
</comment>
<accession>A0A520N6R0</accession>
<dbReference type="Pfam" id="PF00270">
    <property type="entry name" value="DEAD"/>
    <property type="match status" value="1"/>
</dbReference>
<dbReference type="GO" id="GO:0008270">
    <property type="term" value="F:zinc ion binding"/>
    <property type="evidence" value="ECO:0007669"/>
    <property type="project" value="UniProtKB-UniRule"/>
</dbReference>
<dbReference type="SMART" id="SM00487">
    <property type="entry name" value="DEXDc"/>
    <property type="match status" value="1"/>
</dbReference>
<dbReference type="GO" id="GO:0006270">
    <property type="term" value="P:DNA replication initiation"/>
    <property type="evidence" value="ECO:0007669"/>
    <property type="project" value="TreeGrafter"/>
</dbReference>
<proteinExistence type="inferred from homology"/>
<feature type="domain" description="Helicase C-terminal" evidence="14">
    <location>
        <begin position="404"/>
        <end position="562"/>
    </location>
</feature>
<dbReference type="InterPro" id="IPR014001">
    <property type="entry name" value="Helicase_ATP-bd"/>
</dbReference>
<feature type="domain" description="Helicase ATP-binding" evidence="13">
    <location>
        <begin position="144"/>
        <end position="310"/>
    </location>
</feature>
<dbReference type="Pfam" id="PF18319">
    <property type="entry name" value="Zn_ribbon_PriA"/>
    <property type="match status" value="1"/>
</dbReference>
<dbReference type="PANTHER" id="PTHR30580">
    <property type="entry name" value="PRIMOSOMAL PROTEIN N"/>
    <property type="match status" value="1"/>
</dbReference>
<feature type="binding site" evidence="12">
    <location>
        <position position="369"/>
    </location>
    <ligand>
        <name>Zn(2+)</name>
        <dbReference type="ChEBI" id="CHEBI:29105"/>
        <label>1</label>
    </ligand>
</feature>
<comment type="catalytic activity">
    <reaction evidence="12">
        <text>Couples ATP hydrolysis with the unwinding of duplex DNA by translocating in the 3'-5' direction.</text>
        <dbReference type="EC" id="5.6.2.4"/>
    </reaction>
</comment>
<evidence type="ECO:0000256" key="11">
    <source>
        <dbReference type="ARBA" id="ARBA00048988"/>
    </source>
</evidence>
<dbReference type="InterPro" id="IPR027417">
    <property type="entry name" value="P-loop_NTPase"/>
</dbReference>
<dbReference type="SMART" id="SM00490">
    <property type="entry name" value="HELICc"/>
    <property type="match status" value="1"/>
</dbReference>
<dbReference type="Pfam" id="PF00271">
    <property type="entry name" value="Helicase_C"/>
    <property type="match status" value="1"/>
</dbReference>
<dbReference type="Pfam" id="PF18074">
    <property type="entry name" value="PriA_C"/>
    <property type="match status" value="1"/>
</dbReference>
<evidence type="ECO:0000256" key="6">
    <source>
        <dbReference type="ARBA" id="ARBA00022806"/>
    </source>
</evidence>